<evidence type="ECO:0000256" key="1">
    <source>
        <dbReference type="ARBA" id="ARBA00022679"/>
    </source>
</evidence>
<comment type="caution">
    <text evidence="8">The sequence shown here is derived from an EMBL/GenBank/DDBJ whole genome shotgun (WGS) entry which is preliminary data.</text>
</comment>
<dbReference type="PANTHER" id="PTHR41694:SF3">
    <property type="entry name" value="RNA-DIRECTED DNA POLYMERASE-RELATED"/>
    <property type="match status" value="1"/>
</dbReference>
<feature type="domain" description="Reverse transcriptase thumb" evidence="7">
    <location>
        <begin position="22"/>
        <end position="65"/>
    </location>
</feature>
<keyword evidence="1" id="KW-0808">Transferase</keyword>
<gene>
    <name evidence="8" type="primary">Ervk18_1</name>
    <name evidence="8" type="ORF">DRYGAM_R14215</name>
</gene>
<feature type="non-terminal residue" evidence="8">
    <location>
        <position position="66"/>
    </location>
</feature>
<name>A0A851EL41_9CORV</name>
<dbReference type="InterPro" id="IPR043128">
    <property type="entry name" value="Rev_trsase/Diguanyl_cyclase"/>
</dbReference>
<evidence type="ECO:0000256" key="2">
    <source>
        <dbReference type="ARBA" id="ARBA00022695"/>
    </source>
</evidence>
<keyword evidence="9" id="KW-1185">Reference proteome</keyword>
<keyword evidence="6" id="KW-0695">RNA-directed DNA polymerase</keyword>
<keyword evidence="3" id="KW-0540">Nuclease</keyword>
<dbReference type="Gene3D" id="3.30.70.270">
    <property type="match status" value="1"/>
</dbReference>
<dbReference type="SUPFAM" id="SSF56672">
    <property type="entry name" value="DNA/RNA polymerases"/>
    <property type="match status" value="1"/>
</dbReference>
<dbReference type="AlphaFoldDB" id="A0A851EL41"/>
<dbReference type="GO" id="GO:0016787">
    <property type="term" value="F:hydrolase activity"/>
    <property type="evidence" value="ECO:0007669"/>
    <property type="project" value="UniProtKB-KW"/>
</dbReference>
<keyword evidence="5" id="KW-0378">Hydrolase</keyword>
<proteinExistence type="predicted"/>
<dbReference type="Pfam" id="PF06817">
    <property type="entry name" value="RVT_thumb"/>
    <property type="match status" value="1"/>
</dbReference>
<dbReference type="GO" id="GO:0004519">
    <property type="term" value="F:endonuclease activity"/>
    <property type="evidence" value="ECO:0007669"/>
    <property type="project" value="UniProtKB-KW"/>
</dbReference>
<dbReference type="GO" id="GO:0035613">
    <property type="term" value="F:RNA stem-loop binding"/>
    <property type="evidence" value="ECO:0007669"/>
    <property type="project" value="TreeGrafter"/>
</dbReference>
<dbReference type="InterPro" id="IPR043502">
    <property type="entry name" value="DNA/RNA_pol_sf"/>
</dbReference>
<sequence length="66" mass="7587">WKYLGLGISNRTIISQQLEFNASPKTLRDIHQLCGQLQWIRNWVGIPTEHLEPLFNLLKGGEDLDA</sequence>
<dbReference type="GO" id="GO:0003964">
    <property type="term" value="F:RNA-directed DNA polymerase activity"/>
    <property type="evidence" value="ECO:0007669"/>
    <property type="project" value="UniProtKB-KW"/>
</dbReference>
<keyword evidence="4" id="KW-0255">Endonuclease</keyword>
<evidence type="ECO:0000256" key="6">
    <source>
        <dbReference type="ARBA" id="ARBA00022918"/>
    </source>
</evidence>
<dbReference type="PANTHER" id="PTHR41694">
    <property type="entry name" value="ENDOGENOUS RETROVIRUS GROUP K MEMBER POL PROTEIN"/>
    <property type="match status" value="1"/>
</dbReference>
<evidence type="ECO:0000256" key="5">
    <source>
        <dbReference type="ARBA" id="ARBA00022801"/>
    </source>
</evidence>
<reference evidence="8" key="1">
    <citation type="submission" date="2019-10" db="EMBL/GenBank/DDBJ databases">
        <title>Bird 10,000 Genomes (B10K) Project - Family phase.</title>
        <authorList>
            <person name="Zhang G."/>
        </authorList>
    </citation>
    <scope>NUCLEOTIDE SEQUENCE</scope>
    <source>
        <strain evidence="8">B10K-DU-002-56</strain>
        <tissue evidence="8">Muscle</tissue>
    </source>
</reference>
<evidence type="ECO:0000259" key="7">
    <source>
        <dbReference type="Pfam" id="PF06817"/>
    </source>
</evidence>
<dbReference type="Proteomes" id="UP000604080">
    <property type="component" value="Unassembled WGS sequence"/>
</dbReference>
<evidence type="ECO:0000313" key="8">
    <source>
        <dbReference type="EMBL" id="NWI81492.1"/>
    </source>
</evidence>
<keyword evidence="2" id="KW-0548">Nucleotidyltransferase</keyword>
<evidence type="ECO:0000256" key="4">
    <source>
        <dbReference type="ARBA" id="ARBA00022759"/>
    </source>
</evidence>
<organism evidence="8 9">
    <name type="scientific">Dryoscopus gambensis</name>
    <dbReference type="NCBI Taxonomy" id="85069"/>
    <lineage>
        <taxon>Eukaryota</taxon>
        <taxon>Metazoa</taxon>
        <taxon>Chordata</taxon>
        <taxon>Craniata</taxon>
        <taxon>Vertebrata</taxon>
        <taxon>Euteleostomi</taxon>
        <taxon>Archelosauria</taxon>
        <taxon>Archosauria</taxon>
        <taxon>Dinosauria</taxon>
        <taxon>Saurischia</taxon>
        <taxon>Theropoda</taxon>
        <taxon>Coelurosauria</taxon>
        <taxon>Aves</taxon>
        <taxon>Neognathae</taxon>
        <taxon>Neoaves</taxon>
        <taxon>Telluraves</taxon>
        <taxon>Australaves</taxon>
        <taxon>Passeriformes</taxon>
        <taxon>Corvoidea</taxon>
        <taxon>Malaconotidae</taxon>
        <taxon>Dryoscopus</taxon>
    </lineage>
</organism>
<protein>
    <submittedName>
        <fullName evidence="8">POK18 protein</fullName>
    </submittedName>
</protein>
<accession>A0A851EL41</accession>
<evidence type="ECO:0000256" key="3">
    <source>
        <dbReference type="ARBA" id="ARBA00022722"/>
    </source>
</evidence>
<dbReference type="InterPro" id="IPR010661">
    <property type="entry name" value="RVT_thumb"/>
</dbReference>
<feature type="non-terminal residue" evidence="8">
    <location>
        <position position="1"/>
    </location>
</feature>
<dbReference type="EMBL" id="WEIT01032162">
    <property type="protein sequence ID" value="NWI81492.1"/>
    <property type="molecule type" value="Genomic_DNA"/>
</dbReference>
<evidence type="ECO:0000313" key="9">
    <source>
        <dbReference type="Proteomes" id="UP000604080"/>
    </source>
</evidence>